<dbReference type="PANTHER" id="PTHR11638:SF111">
    <property type="entry name" value="ATP-DEPENDENT CLP PROTEASE ATP-BINDING SUBUNIT CLPA"/>
    <property type="match status" value="1"/>
</dbReference>
<sequence>IAEAAKLASRYITDRKLPDSAIDVLDEAGASVHLQTASKRKKQLGVHDIETTVASMARIPARQVSSSDKKSLVNLERNLKLSVFGQDDAIEQLSASIKFLALGWAHLINLLVASCLQGQRVWVKPKLPNNCHVLWAWN</sequence>
<accession>W1IAB9</accession>
<dbReference type="Gene3D" id="1.10.8.60">
    <property type="match status" value="1"/>
</dbReference>
<dbReference type="Pfam" id="PF17871">
    <property type="entry name" value="AAA_lid_9"/>
    <property type="match status" value="1"/>
</dbReference>
<organism evidence="4">
    <name type="scientific">uncultured Zetaproteobacteria bacterium</name>
    <dbReference type="NCBI Taxonomy" id="587656"/>
    <lineage>
        <taxon>Bacteria</taxon>
        <taxon>Pseudomonadati</taxon>
        <taxon>Pseudomonadota</taxon>
        <taxon>Candidatius Mariprofundia</taxon>
        <taxon>environmental samples</taxon>
    </lineage>
</organism>
<dbReference type="EMBL" id="HG799381">
    <property type="protein sequence ID" value="CDL72988.1"/>
    <property type="molecule type" value="Genomic_DNA"/>
</dbReference>
<evidence type="ECO:0000256" key="1">
    <source>
        <dbReference type="ARBA" id="ARBA00022741"/>
    </source>
</evidence>
<feature type="non-terminal residue" evidence="4">
    <location>
        <position position="138"/>
    </location>
</feature>
<keyword evidence="2" id="KW-0067">ATP-binding</keyword>
<gene>
    <name evidence="4" type="primary">clpA</name>
</gene>
<reference evidence="4" key="1">
    <citation type="submission" date="2013-11" db="EMBL/GenBank/DDBJ databases">
        <title>The gill chamber epibiosis of deep-sea shrimp Rimicaris exoculata: an in-depth metagenomic investigation and discovery of Zetaproteobacteria.</title>
        <authorList>
            <person name="Jan C."/>
            <person name="Petersen J.M."/>
            <person name="Werner J."/>
            <person name="Teeling H."/>
            <person name="Huang S."/>
            <person name="Glockner F.O."/>
            <person name="Golyshina O.V."/>
            <person name="Dubilier N."/>
            <person name="Golyshin P.N."/>
            <person name="Jebbar M."/>
            <person name="Cambon-Bonavita M.-A."/>
        </authorList>
    </citation>
    <scope>NUCLEOTIDE SEQUENCE</scope>
</reference>
<feature type="domain" description="ClpA/ClpB AAA lid" evidence="3">
    <location>
        <begin position="1"/>
        <end position="75"/>
    </location>
</feature>
<dbReference type="GO" id="GO:0005524">
    <property type="term" value="F:ATP binding"/>
    <property type="evidence" value="ECO:0007669"/>
    <property type="project" value="UniProtKB-KW"/>
</dbReference>
<evidence type="ECO:0000259" key="3">
    <source>
        <dbReference type="Pfam" id="PF17871"/>
    </source>
</evidence>
<dbReference type="GO" id="GO:0016887">
    <property type="term" value="F:ATP hydrolysis activity"/>
    <property type="evidence" value="ECO:0007669"/>
    <property type="project" value="TreeGrafter"/>
</dbReference>
<protein>
    <submittedName>
        <fullName evidence="4">ClpA protein</fullName>
    </submittedName>
</protein>
<dbReference type="GO" id="GO:0034605">
    <property type="term" value="P:cellular response to heat"/>
    <property type="evidence" value="ECO:0007669"/>
    <property type="project" value="TreeGrafter"/>
</dbReference>
<dbReference type="GO" id="GO:0005737">
    <property type="term" value="C:cytoplasm"/>
    <property type="evidence" value="ECO:0007669"/>
    <property type="project" value="TreeGrafter"/>
</dbReference>
<dbReference type="AlphaFoldDB" id="W1IAB9"/>
<dbReference type="InterPro" id="IPR041546">
    <property type="entry name" value="ClpA/ClpB_AAA_lid"/>
</dbReference>
<dbReference type="InterPro" id="IPR050130">
    <property type="entry name" value="ClpA_ClpB"/>
</dbReference>
<dbReference type="PANTHER" id="PTHR11638">
    <property type="entry name" value="ATP-DEPENDENT CLP PROTEASE"/>
    <property type="match status" value="1"/>
</dbReference>
<evidence type="ECO:0000313" key="4">
    <source>
        <dbReference type="EMBL" id="CDL72988.1"/>
    </source>
</evidence>
<evidence type="ECO:0000256" key="2">
    <source>
        <dbReference type="ARBA" id="ARBA00022840"/>
    </source>
</evidence>
<name>W1IAB9_9PROT</name>
<keyword evidence="1" id="KW-0547">Nucleotide-binding</keyword>
<proteinExistence type="predicted"/>
<feature type="non-terminal residue" evidence="4">
    <location>
        <position position="1"/>
    </location>
</feature>